<gene>
    <name evidence="3" type="ORF">HMJ29_14845</name>
</gene>
<evidence type="ECO:0000313" key="4">
    <source>
        <dbReference type="Proteomes" id="UP000501623"/>
    </source>
</evidence>
<protein>
    <submittedName>
        <fullName evidence="3">T9SS type A sorting domain-containing protein</fullName>
    </submittedName>
</protein>
<sequence>MRKFPTLVLSGALTLAALTSHAQIAVDGVLSASEISATNYQLVSRYTGPHGFGDAGLLSLYATADANKIYFFLAGTLESTSSGINNSFQLFIDRPGIDGASTTAALPVGGSAATSFQKMNAKLDLPADLGLAIKGNGTAGQLIPQAIIYTSATNATDKNLGSATLNATTGTALTIGAADASGAFAPLAGARMAYRNSSDGKLSSNPGNATGAAGSYGWEIELDRTAMGISAVGGTLRVFAVQNNVDGGYISSDFLPQNTGPIPANSGYPQNGAGAPNLGGPNNTPPNAVDFSNIPGTQAASVIVGATGVTVLGTKRAAEQSVAMSAYPNPASDDMSVSYAVTTQNQAVNITLVDLMGRHVQTILDTQKSIGQYRAEIKRGNLAAGTYTVRVQVGDNVAARQISFK</sequence>
<dbReference type="AlphaFoldDB" id="A0A6M6BJ46"/>
<feature type="chain" id="PRO_5026938011" evidence="1">
    <location>
        <begin position="23"/>
        <end position="405"/>
    </location>
</feature>
<evidence type="ECO:0000313" key="3">
    <source>
        <dbReference type="EMBL" id="QJX48137.1"/>
    </source>
</evidence>
<evidence type="ECO:0000259" key="2">
    <source>
        <dbReference type="Pfam" id="PF18962"/>
    </source>
</evidence>
<keyword evidence="4" id="KW-1185">Reference proteome</keyword>
<dbReference type="Proteomes" id="UP000501623">
    <property type="component" value="Chromosome"/>
</dbReference>
<reference evidence="3 4" key="1">
    <citation type="submission" date="2020-05" db="EMBL/GenBank/DDBJ databases">
        <title>Complete genome sequence of Hymenobacter sp. TS19 in Coasted Sand Dune.</title>
        <authorList>
            <person name="Lee J.-H."/>
            <person name="Jung J.-H."/>
            <person name="Jeong S."/>
            <person name="Zhao L."/>
            <person name="Kim M.-K."/>
            <person name="Seo H.-S."/>
            <person name="Lim S."/>
        </authorList>
    </citation>
    <scope>NUCLEOTIDE SEQUENCE [LARGE SCALE GENOMIC DNA]</scope>
    <source>
        <strain evidence="3 4">TS19</strain>
    </source>
</reference>
<dbReference type="EMBL" id="CP053538">
    <property type="protein sequence ID" value="QJX48137.1"/>
    <property type="molecule type" value="Genomic_DNA"/>
</dbReference>
<dbReference type="KEGG" id="hts:HMJ29_14845"/>
<feature type="domain" description="Secretion system C-terminal sorting" evidence="2">
    <location>
        <begin position="327"/>
        <end position="398"/>
    </location>
</feature>
<name>A0A6M6BJ46_9BACT</name>
<keyword evidence="1" id="KW-0732">Signal</keyword>
<accession>A0A6M6BJ46</accession>
<evidence type="ECO:0000256" key="1">
    <source>
        <dbReference type="SAM" id="SignalP"/>
    </source>
</evidence>
<feature type="signal peptide" evidence="1">
    <location>
        <begin position="1"/>
        <end position="22"/>
    </location>
</feature>
<dbReference type="InterPro" id="IPR026444">
    <property type="entry name" value="Secre_tail"/>
</dbReference>
<organism evidence="3 4">
    <name type="scientific">Hymenobacter taeanensis</name>
    <dbReference type="NCBI Taxonomy" id="2735321"/>
    <lineage>
        <taxon>Bacteria</taxon>
        <taxon>Pseudomonadati</taxon>
        <taxon>Bacteroidota</taxon>
        <taxon>Cytophagia</taxon>
        <taxon>Cytophagales</taxon>
        <taxon>Hymenobacteraceae</taxon>
        <taxon>Hymenobacter</taxon>
    </lineage>
</organism>
<dbReference type="RefSeq" id="WP_171592225.1">
    <property type="nucleotide sequence ID" value="NZ_CP053538.1"/>
</dbReference>
<dbReference type="NCBIfam" id="TIGR04183">
    <property type="entry name" value="Por_Secre_tail"/>
    <property type="match status" value="1"/>
</dbReference>
<dbReference type="Pfam" id="PF18962">
    <property type="entry name" value="Por_Secre_tail"/>
    <property type="match status" value="1"/>
</dbReference>
<proteinExistence type="predicted"/>